<sequence length="534" mass="62530">MNLERCHLEEQLRTTRLESMELRRKLHELNTEFVQLRQAFEIKLRTQKHREIRLDRLTHENQEIRKFAEECLRNITEMRRMLKEVESERDFWKGRAMREQKETDRRRNEIEILEESIRKEREDTLKGMQNETETRLAELSGLYDEAKEKVHRLEEETIEMENRKRSFEIRARELANLLATLEHFDLDIKTVCRLTATAVENLTEMGLSFEETVKKLRQFTWKADNRKSDTEVDTLRSQNLVLREIVKSLKRKARFRSENQSSKVDCSKESIDEGEKKIEESHDSCNNAKVDANDVRETRNELPIEHEASSREKSDHFVNGASCGNCSGDGQTNINEETECSGLFTMEHNRENKDTVSSVNEKMLCIESHTNGIFFEEYVIGFSNSRQMKIKHSPETSAKAAHLKLEFVDCEDKYQENFPDKVVILLKNVWTSIKIERTGINCATQTVLTRKCNNHTQTSIADIRDFRRLNAGHTVSMMLNSEKRAIERNLSNLERTVADLKHNTLSHARSMIGKNSKYSGNNEFFECIERLTGD</sequence>
<feature type="coiled-coil region" evidence="1">
    <location>
        <begin position="476"/>
        <end position="503"/>
    </location>
</feature>
<evidence type="ECO:0000256" key="1">
    <source>
        <dbReference type="SAM" id="Coils"/>
    </source>
</evidence>
<organism evidence="2 3">
    <name type="scientific">Odynerus spinipes</name>
    <dbReference type="NCBI Taxonomy" id="1348599"/>
    <lineage>
        <taxon>Eukaryota</taxon>
        <taxon>Metazoa</taxon>
        <taxon>Ecdysozoa</taxon>
        <taxon>Arthropoda</taxon>
        <taxon>Hexapoda</taxon>
        <taxon>Insecta</taxon>
        <taxon>Pterygota</taxon>
        <taxon>Neoptera</taxon>
        <taxon>Endopterygota</taxon>
        <taxon>Hymenoptera</taxon>
        <taxon>Apocrita</taxon>
        <taxon>Aculeata</taxon>
        <taxon>Vespoidea</taxon>
        <taxon>Vespidae</taxon>
        <taxon>Eumeninae</taxon>
        <taxon>Odynerus</taxon>
    </lineage>
</organism>
<gene>
    <name evidence="2" type="ORF">KPH14_010191</name>
</gene>
<keyword evidence="3" id="KW-1185">Reference proteome</keyword>
<accession>A0AAD9RTA9</accession>
<evidence type="ECO:0000313" key="3">
    <source>
        <dbReference type="Proteomes" id="UP001258017"/>
    </source>
</evidence>
<reference evidence="2" key="2">
    <citation type="journal article" date="2023" name="Commun. Biol.">
        <title>Intrasexual cuticular hydrocarbon dimorphism in a wasp sheds light on hydrocarbon biosynthesis genes in Hymenoptera.</title>
        <authorList>
            <person name="Moris V.C."/>
            <person name="Podsiadlowski L."/>
            <person name="Martin S."/>
            <person name="Oeyen J.P."/>
            <person name="Donath A."/>
            <person name="Petersen M."/>
            <person name="Wilbrandt J."/>
            <person name="Misof B."/>
            <person name="Liedtke D."/>
            <person name="Thamm M."/>
            <person name="Scheiner R."/>
            <person name="Schmitt T."/>
            <person name="Niehuis O."/>
        </authorList>
    </citation>
    <scope>NUCLEOTIDE SEQUENCE</scope>
    <source>
        <strain evidence="2">GBR_01_08_01A</strain>
    </source>
</reference>
<dbReference type="AlphaFoldDB" id="A0AAD9RTA9"/>
<comment type="caution">
    <text evidence="2">The sequence shown here is derived from an EMBL/GenBank/DDBJ whole genome shotgun (WGS) entry which is preliminary data.</text>
</comment>
<reference evidence="2" key="1">
    <citation type="submission" date="2021-08" db="EMBL/GenBank/DDBJ databases">
        <authorList>
            <person name="Misof B."/>
            <person name="Oliver O."/>
            <person name="Podsiadlowski L."/>
            <person name="Donath A."/>
            <person name="Peters R."/>
            <person name="Mayer C."/>
            <person name="Rust J."/>
            <person name="Gunkel S."/>
            <person name="Lesny P."/>
            <person name="Martin S."/>
            <person name="Oeyen J.P."/>
            <person name="Petersen M."/>
            <person name="Panagiotis P."/>
            <person name="Wilbrandt J."/>
            <person name="Tanja T."/>
        </authorList>
    </citation>
    <scope>NUCLEOTIDE SEQUENCE</scope>
    <source>
        <strain evidence="2">GBR_01_08_01A</strain>
        <tissue evidence="2">Thorax + abdomen</tissue>
    </source>
</reference>
<dbReference type="Proteomes" id="UP001258017">
    <property type="component" value="Unassembled WGS sequence"/>
</dbReference>
<proteinExistence type="predicted"/>
<keyword evidence="1" id="KW-0175">Coiled coil</keyword>
<name>A0AAD9RTA9_9HYME</name>
<protein>
    <submittedName>
        <fullName evidence="2">Uncharacterized protein</fullName>
    </submittedName>
</protein>
<feature type="coiled-coil region" evidence="1">
    <location>
        <begin position="12"/>
        <end position="39"/>
    </location>
</feature>
<evidence type="ECO:0000313" key="2">
    <source>
        <dbReference type="EMBL" id="KAK2585552.1"/>
    </source>
</evidence>
<dbReference type="EMBL" id="JAIFRP010000021">
    <property type="protein sequence ID" value="KAK2585552.1"/>
    <property type="molecule type" value="Genomic_DNA"/>
</dbReference>
<feature type="coiled-coil region" evidence="1">
    <location>
        <begin position="68"/>
        <end position="170"/>
    </location>
</feature>